<name>A0AAW2J7Y1_9LAMI</name>
<evidence type="ECO:0000256" key="1">
    <source>
        <dbReference type="SAM" id="MobiDB-lite"/>
    </source>
</evidence>
<sequence length="448" mass="52068">LFEAPSVPQVSEEPTPAGHVEGNYPQYGDEQYIDWAQRMVFYAVELSYFASSHEGVLDDDQPLWDGCTQSQLGVVAELVDIKADCHISEQIYDKISQWANRILPSGHILSGDYYSTKKLNIRTCHKLSIHDAGGIDVDCERPTRLWNGVWVEYHGVYGMSDLSKKAFMKNHIENKVARLRLSRDQILDRVINISPEIEMPLSLLDGYGSDHKWTKKNIFWDLLYWSTLLIQHNLDVMHIEKNVFDNIFKTVMDINGKMKDNMNARRDLKIIYNRPELELDERKPNVMPKAVYTLGKEQKRRIAFREILLEHVWSGLIEVSLLLQSTYSTTLDVHKLHELENSIAIIMCNLEKIFPPAFFDSMGHLIVHLPYEAHVGRPVQYRWMYPFERFLLELKKVKTKEHVEASIVEVYIVQEIGMFTSQYFESDVHSKRSMPRRNDECTSSDDGI</sequence>
<evidence type="ECO:0000259" key="2">
    <source>
        <dbReference type="Pfam" id="PF13960"/>
    </source>
</evidence>
<gene>
    <name evidence="3" type="ORF">Scaly_2666700</name>
</gene>
<feature type="domain" description="DUF4218" evidence="2">
    <location>
        <begin position="327"/>
        <end position="438"/>
    </location>
</feature>
<organism evidence="3">
    <name type="scientific">Sesamum calycinum</name>
    <dbReference type="NCBI Taxonomy" id="2727403"/>
    <lineage>
        <taxon>Eukaryota</taxon>
        <taxon>Viridiplantae</taxon>
        <taxon>Streptophyta</taxon>
        <taxon>Embryophyta</taxon>
        <taxon>Tracheophyta</taxon>
        <taxon>Spermatophyta</taxon>
        <taxon>Magnoliopsida</taxon>
        <taxon>eudicotyledons</taxon>
        <taxon>Gunneridae</taxon>
        <taxon>Pentapetalae</taxon>
        <taxon>asterids</taxon>
        <taxon>lamiids</taxon>
        <taxon>Lamiales</taxon>
        <taxon>Pedaliaceae</taxon>
        <taxon>Sesamum</taxon>
    </lineage>
</organism>
<reference evidence="3" key="2">
    <citation type="journal article" date="2024" name="Plant">
        <title>Genomic evolution and insights into agronomic trait innovations of Sesamum species.</title>
        <authorList>
            <person name="Miao H."/>
            <person name="Wang L."/>
            <person name="Qu L."/>
            <person name="Liu H."/>
            <person name="Sun Y."/>
            <person name="Le M."/>
            <person name="Wang Q."/>
            <person name="Wei S."/>
            <person name="Zheng Y."/>
            <person name="Lin W."/>
            <person name="Duan Y."/>
            <person name="Cao H."/>
            <person name="Xiong S."/>
            <person name="Wang X."/>
            <person name="Wei L."/>
            <person name="Li C."/>
            <person name="Ma Q."/>
            <person name="Ju M."/>
            <person name="Zhao R."/>
            <person name="Li G."/>
            <person name="Mu C."/>
            <person name="Tian Q."/>
            <person name="Mei H."/>
            <person name="Zhang T."/>
            <person name="Gao T."/>
            <person name="Zhang H."/>
        </authorList>
    </citation>
    <scope>NUCLEOTIDE SEQUENCE</scope>
    <source>
        <strain evidence="3">KEN8</strain>
    </source>
</reference>
<feature type="region of interest" description="Disordered" evidence="1">
    <location>
        <begin position="1"/>
        <end position="23"/>
    </location>
</feature>
<dbReference type="EMBL" id="JACGWM010001634">
    <property type="protein sequence ID" value="KAL0290565.1"/>
    <property type="molecule type" value="Genomic_DNA"/>
</dbReference>
<dbReference type="InterPro" id="IPR025452">
    <property type="entry name" value="DUF4218"/>
</dbReference>
<dbReference type="AlphaFoldDB" id="A0AAW2J7Y1"/>
<evidence type="ECO:0000313" key="3">
    <source>
        <dbReference type="EMBL" id="KAL0290565.1"/>
    </source>
</evidence>
<accession>A0AAW2J7Y1</accession>
<proteinExistence type="predicted"/>
<comment type="caution">
    <text evidence="3">The sequence shown here is derived from an EMBL/GenBank/DDBJ whole genome shotgun (WGS) entry which is preliminary data.</text>
</comment>
<reference evidence="3" key="1">
    <citation type="submission" date="2020-06" db="EMBL/GenBank/DDBJ databases">
        <authorList>
            <person name="Li T."/>
            <person name="Hu X."/>
            <person name="Zhang T."/>
            <person name="Song X."/>
            <person name="Zhang H."/>
            <person name="Dai N."/>
            <person name="Sheng W."/>
            <person name="Hou X."/>
            <person name="Wei L."/>
        </authorList>
    </citation>
    <scope>NUCLEOTIDE SEQUENCE</scope>
    <source>
        <strain evidence="3">KEN8</strain>
        <tissue evidence="3">Leaf</tissue>
    </source>
</reference>
<dbReference type="PANTHER" id="PTHR48258">
    <property type="entry name" value="DUF4218 DOMAIN-CONTAINING PROTEIN-RELATED"/>
    <property type="match status" value="1"/>
</dbReference>
<dbReference type="PANTHER" id="PTHR48258:SF3">
    <property type="entry name" value="FK506-BINDING PROTEIN 4-LIKE ISOFORM X1"/>
    <property type="match status" value="1"/>
</dbReference>
<protein>
    <recommendedName>
        <fullName evidence="2">DUF4218 domain-containing protein</fullName>
    </recommendedName>
</protein>
<dbReference type="Pfam" id="PF13960">
    <property type="entry name" value="DUF4218"/>
    <property type="match status" value="1"/>
</dbReference>
<feature type="non-terminal residue" evidence="3">
    <location>
        <position position="1"/>
    </location>
</feature>